<evidence type="ECO:0000313" key="4">
    <source>
        <dbReference type="EMBL" id="CCQ89410.1"/>
    </source>
</evidence>
<reference evidence="4 5" key="1">
    <citation type="journal article" date="2013" name="Front. Microbiol.">
        <title>The genome of Nitrospina gracilis illuminates the metabolism and evolution of the major marine nitrite oxidizer.</title>
        <authorList>
            <person name="Luecker S."/>
            <person name="Nowka B."/>
            <person name="Rattei T."/>
            <person name="Spieck E."/>
            <person name="and Daims H."/>
        </authorList>
    </citation>
    <scope>NUCLEOTIDE SEQUENCE [LARGE SCALE GENOMIC DNA]</scope>
    <source>
        <strain evidence="4 5">3/211</strain>
    </source>
</reference>
<feature type="signal peptide" evidence="2">
    <location>
        <begin position="1"/>
        <end position="22"/>
    </location>
</feature>
<accession>M1YUY9</accession>
<gene>
    <name evidence="4" type="ORF">NITGR_1040028</name>
</gene>
<dbReference type="RefSeq" id="WP_005005781.1">
    <property type="nucleotide sequence ID" value="NZ_HG422173.1"/>
</dbReference>
<dbReference type="InterPro" id="IPR051463">
    <property type="entry name" value="Peptidase_U62_metallo"/>
</dbReference>
<evidence type="ECO:0000313" key="5">
    <source>
        <dbReference type="Proteomes" id="UP000011704"/>
    </source>
</evidence>
<dbReference type="AlphaFoldDB" id="M1YUY9"/>
<dbReference type="GO" id="GO:0005829">
    <property type="term" value="C:cytosol"/>
    <property type="evidence" value="ECO:0007669"/>
    <property type="project" value="TreeGrafter"/>
</dbReference>
<dbReference type="PANTHER" id="PTHR30624:SF0">
    <property type="entry name" value="METALLOPROTEASE SLR0863"/>
    <property type="match status" value="1"/>
</dbReference>
<dbReference type="STRING" id="1266370.NITGR_1040028"/>
<dbReference type="PANTHER" id="PTHR30624">
    <property type="entry name" value="UNCHARACTERIZED PROTEIN TLDD AND PMBA"/>
    <property type="match status" value="1"/>
</dbReference>
<organism evidence="4 5">
    <name type="scientific">Nitrospina gracilis (strain 3/211)</name>
    <dbReference type="NCBI Taxonomy" id="1266370"/>
    <lineage>
        <taxon>Bacteria</taxon>
        <taxon>Pseudomonadati</taxon>
        <taxon>Nitrospinota/Tectimicrobiota group</taxon>
        <taxon>Nitrospinota</taxon>
        <taxon>Nitrospinia</taxon>
        <taxon>Nitrospinales</taxon>
        <taxon>Nitrospinaceae</taxon>
        <taxon>Nitrospina</taxon>
    </lineage>
</organism>
<keyword evidence="2" id="KW-0732">Signal</keyword>
<protein>
    <submittedName>
        <fullName evidence="4">TldD/PmbA family</fullName>
    </submittedName>
</protein>
<feature type="domain" description="Metalloprotease TldD/E C-terminal" evidence="3">
    <location>
        <begin position="293"/>
        <end position="539"/>
    </location>
</feature>
<dbReference type="OrthoDB" id="9788526at2"/>
<feature type="chain" id="PRO_5004019819" evidence="2">
    <location>
        <begin position="23"/>
        <end position="560"/>
    </location>
</feature>
<dbReference type="EMBL" id="CAQJ01000007">
    <property type="protein sequence ID" value="CCQ89410.1"/>
    <property type="molecule type" value="Genomic_DNA"/>
</dbReference>
<dbReference type="HOGENOM" id="CLU_034186_0_0_0"/>
<dbReference type="InterPro" id="IPR045569">
    <property type="entry name" value="Metalloprtase-TldD/E_C"/>
</dbReference>
<comment type="caution">
    <text evidence="4">The sequence shown here is derived from an EMBL/GenBank/DDBJ whole genome shotgun (WGS) entry which is preliminary data.</text>
</comment>
<dbReference type="Proteomes" id="UP000011704">
    <property type="component" value="Unassembled WGS sequence"/>
</dbReference>
<dbReference type="InParanoid" id="M1YUY9"/>
<dbReference type="InterPro" id="IPR036059">
    <property type="entry name" value="TldD/PmbA_sf"/>
</dbReference>
<dbReference type="Pfam" id="PF19289">
    <property type="entry name" value="PmbA_TldD_3rd"/>
    <property type="match status" value="1"/>
</dbReference>
<comment type="similarity">
    <text evidence="1">Belongs to the peptidase U62 family.</text>
</comment>
<evidence type="ECO:0000259" key="3">
    <source>
        <dbReference type="Pfam" id="PF19289"/>
    </source>
</evidence>
<dbReference type="GO" id="GO:0008237">
    <property type="term" value="F:metallopeptidase activity"/>
    <property type="evidence" value="ECO:0007669"/>
    <property type="project" value="InterPro"/>
</dbReference>
<proteinExistence type="inferred from homology"/>
<name>M1YUY9_NITG3</name>
<dbReference type="GO" id="GO:0006508">
    <property type="term" value="P:proteolysis"/>
    <property type="evidence" value="ECO:0007669"/>
    <property type="project" value="InterPro"/>
</dbReference>
<evidence type="ECO:0000256" key="2">
    <source>
        <dbReference type="SAM" id="SignalP"/>
    </source>
</evidence>
<dbReference type="SUPFAM" id="SSF111283">
    <property type="entry name" value="Putative modulator of DNA gyrase, PmbA/TldD"/>
    <property type="match status" value="1"/>
</dbReference>
<keyword evidence="5" id="KW-1185">Reference proteome</keyword>
<sequence>MKRYFFGSLALIWVAAALPAKAETGNGAKIFQAMEEEMARSLKELRVDDFGPPYFINYQVRHHDRAEVVATFGSLLESDIKQKQTLFVDVKVGDPEFDSSHPQSHQYVTEALIPLDNQVDALRRALWYETDLRYKQAIVNLLKKKGRFISGVESHEIADFSPGNPPQVRLGPVPEWKPRMQEWEALARTVSERFRNAKDIEKSKVKVSANRTIRYYYDSEGNKIREGKLYYALVIEGWARSPEGDRLHDEESVYLHEGDAFPTEEELISRADRLIEALGKLKRAPRMDPYIGPAIFSPDATAVLFHEALGHRLEGDRLRQDRDGKTFLKKIGRRILPGFLSVTDNPELTRFQGTPLLGHYRFDDEGQESEEVVLVEGGTLQNFLLTRMPVLGFSRTNGHARGDGVHAPMSRMSNFIIESKSQVDAPTLKRKLIEEVQRQGKPFGLFVKKITGGETHTEGAGFQVFKGEPLYLYKVYPDGREELVRGVDFVGTPLSMIGKIMVTGQKREVLNGFCHAESGAIPVTSIAPSVLLREVELQGAKKMRVRPPILTPPAVSTSIQ</sequence>
<evidence type="ECO:0000256" key="1">
    <source>
        <dbReference type="ARBA" id="ARBA00005836"/>
    </source>
</evidence>